<dbReference type="EMBL" id="HBGW01054066">
    <property type="protein sequence ID" value="CAD9590236.1"/>
    <property type="molecule type" value="Transcribed_RNA"/>
</dbReference>
<dbReference type="GO" id="GO:0016787">
    <property type="term" value="F:hydrolase activity"/>
    <property type="evidence" value="ECO:0007669"/>
    <property type="project" value="UniProtKB-KW"/>
</dbReference>
<feature type="domain" description="Isochorismatase-like" evidence="3">
    <location>
        <begin position="147"/>
        <end position="325"/>
    </location>
</feature>
<dbReference type="InterPro" id="IPR036380">
    <property type="entry name" value="Isochorismatase-like_sf"/>
</dbReference>
<dbReference type="SUPFAM" id="SSF52499">
    <property type="entry name" value="Isochorismatase-like hydrolases"/>
    <property type="match status" value="1"/>
</dbReference>
<organism evidence="4">
    <name type="scientific">Zooxanthella nutricula</name>
    <dbReference type="NCBI Taxonomy" id="1333877"/>
    <lineage>
        <taxon>Eukaryota</taxon>
        <taxon>Sar</taxon>
        <taxon>Alveolata</taxon>
        <taxon>Dinophyceae</taxon>
        <taxon>Peridiniales</taxon>
        <taxon>Peridiniales incertae sedis</taxon>
        <taxon>Zooxanthella</taxon>
    </lineage>
</organism>
<dbReference type="PANTHER" id="PTHR43540">
    <property type="entry name" value="PEROXYUREIDOACRYLATE/UREIDOACRYLATE AMIDOHYDROLASE-RELATED"/>
    <property type="match status" value="1"/>
</dbReference>
<dbReference type="Pfam" id="PF00857">
    <property type="entry name" value="Isochorismatase"/>
    <property type="match status" value="1"/>
</dbReference>
<keyword evidence="2" id="KW-0378">Hydrolase</keyword>
<name>A0A7S2PD54_9DINO</name>
<comment type="similarity">
    <text evidence="1">Belongs to the isochorismatase family.</text>
</comment>
<dbReference type="InterPro" id="IPR000868">
    <property type="entry name" value="Isochorismatase-like_dom"/>
</dbReference>
<gene>
    <name evidence="4" type="ORF">BRAN1462_LOCUS34303</name>
</gene>
<evidence type="ECO:0000313" key="4">
    <source>
        <dbReference type="EMBL" id="CAD9590236.1"/>
    </source>
</evidence>
<dbReference type="AlphaFoldDB" id="A0A7S2PD54"/>
<sequence>MGVAIGVAMGAAVGFWSVGPAAGYGNLGASWFHQPQFPGPIGDFSPSERAALRAVDPGVEGGARAVGAADTRFGELVMAHGDEGNPEAFGYVPRADWERRAGVKIIDEDPVSVSGAKVVVTDRGLMPAPLVWTKAAWKLEDRPRRFALLVIEMMEDYRPYLGYLVPSVQPVWREFQARGMPVFYSNWARRPGDGLYGALDRAYGCRGVRAGTNVMYTYQERGIFPMEELMPTREEQEQGHMVRSIHLNKFADLDVYGQSILVEKVRALGVDTIVLTGGGTDACVISTALHAVDAMNLDVVLLTDALGTATPNQKGAMDVLAGLTVQLTSGEFVSYLRQHSGSAAHLLPPATKVA</sequence>
<protein>
    <recommendedName>
        <fullName evidence="3">Isochorismatase-like domain-containing protein</fullName>
    </recommendedName>
</protein>
<dbReference type="InterPro" id="IPR050272">
    <property type="entry name" value="Isochorismatase-like_hydrls"/>
</dbReference>
<dbReference type="Gene3D" id="3.40.50.850">
    <property type="entry name" value="Isochorismatase-like"/>
    <property type="match status" value="1"/>
</dbReference>
<reference evidence="4" key="1">
    <citation type="submission" date="2021-01" db="EMBL/GenBank/DDBJ databases">
        <authorList>
            <person name="Corre E."/>
            <person name="Pelletier E."/>
            <person name="Niang G."/>
            <person name="Scheremetjew M."/>
            <person name="Finn R."/>
            <person name="Kale V."/>
            <person name="Holt S."/>
            <person name="Cochrane G."/>
            <person name="Meng A."/>
            <person name="Brown T."/>
            <person name="Cohen L."/>
        </authorList>
    </citation>
    <scope>NUCLEOTIDE SEQUENCE</scope>
    <source>
        <strain evidence="4">RCC3387</strain>
    </source>
</reference>
<accession>A0A7S2PD54</accession>
<evidence type="ECO:0000256" key="2">
    <source>
        <dbReference type="ARBA" id="ARBA00022801"/>
    </source>
</evidence>
<evidence type="ECO:0000256" key="1">
    <source>
        <dbReference type="ARBA" id="ARBA00006336"/>
    </source>
</evidence>
<proteinExistence type="inferred from homology"/>
<evidence type="ECO:0000259" key="3">
    <source>
        <dbReference type="Pfam" id="PF00857"/>
    </source>
</evidence>